<dbReference type="PANTHER" id="PTHR10366:SF812">
    <property type="entry name" value="VPS9 DOMAIN-CONTAINING PROTEIN"/>
    <property type="match status" value="1"/>
</dbReference>
<dbReference type="AlphaFoldDB" id="A0A9N8EG91"/>
<keyword evidence="1" id="KW-0560">Oxidoreductase</keyword>
<sequence length="316" mass="34050">MPCLKKFAIGTAKPVLVTGGTGYVAGVLISQLMDKGLTVHTTVRDPSKKDRIQHLQDLAAKSRGSIKFFKADLLTLGAFEEAMKGCYAVFHIASPFAMAVKDPVKDLAEPAVKGTENVLLQCNKTPSVERVVLTSSCVAVYTDAAEINDEKNPVTEDSRNRTASLTHNPYSLSKTLAEQKAWTIAGSQTQWRLCTINPNLIVGPGIKYHESSESFHLVKSFGSNDPNMAMGAPNIGMSCVDVRDVAAAHIAAAYLEDAAGRHHIRHILSGPGFFLPEIGQAIVKKYGSKYSIVTKPVPYLVSYFALAACSSPWPGD</sequence>
<evidence type="ECO:0000259" key="2">
    <source>
        <dbReference type="Pfam" id="PF01370"/>
    </source>
</evidence>
<dbReference type="Gene3D" id="3.40.50.720">
    <property type="entry name" value="NAD(P)-binding Rossmann-like Domain"/>
    <property type="match status" value="1"/>
</dbReference>
<comment type="caution">
    <text evidence="3">The sequence shown here is derived from an EMBL/GenBank/DDBJ whole genome shotgun (WGS) entry which is preliminary data.</text>
</comment>
<name>A0A9N8EG91_9STRA</name>
<dbReference type="GO" id="GO:0016616">
    <property type="term" value="F:oxidoreductase activity, acting on the CH-OH group of donors, NAD or NADP as acceptor"/>
    <property type="evidence" value="ECO:0007669"/>
    <property type="project" value="TreeGrafter"/>
</dbReference>
<dbReference type="Pfam" id="PF01370">
    <property type="entry name" value="Epimerase"/>
    <property type="match status" value="1"/>
</dbReference>
<protein>
    <submittedName>
        <fullName evidence="3">Anthocyanidin reductase ((2S)-flavan-3-ol-forming)</fullName>
    </submittedName>
</protein>
<dbReference type="InterPro" id="IPR036291">
    <property type="entry name" value="NAD(P)-bd_dom_sf"/>
</dbReference>
<accession>A0A9N8EG91</accession>
<dbReference type="Proteomes" id="UP001153069">
    <property type="component" value="Unassembled WGS sequence"/>
</dbReference>
<organism evidence="3 4">
    <name type="scientific">Seminavis robusta</name>
    <dbReference type="NCBI Taxonomy" id="568900"/>
    <lineage>
        <taxon>Eukaryota</taxon>
        <taxon>Sar</taxon>
        <taxon>Stramenopiles</taxon>
        <taxon>Ochrophyta</taxon>
        <taxon>Bacillariophyta</taxon>
        <taxon>Bacillariophyceae</taxon>
        <taxon>Bacillariophycidae</taxon>
        <taxon>Naviculales</taxon>
        <taxon>Naviculaceae</taxon>
        <taxon>Seminavis</taxon>
    </lineage>
</organism>
<feature type="domain" description="NAD-dependent epimerase/dehydratase" evidence="2">
    <location>
        <begin position="15"/>
        <end position="255"/>
    </location>
</feature>
<dbReference type="InterPro" id="IPR001509">
    <property type="entry name" value="Epimerase_deHydtase"/>
</dbReference>
<proteinExistence type="predicted"/>
<dbReference type="SUPFAM" id="SSF51735">
    <property type="entry name" value="NAD(P)-binding Rossmann-fold domains"/>
    <property type="match status" value="1"/>
</dbReference>
<gene>
    <name evidence="3" type="ORF">SEMRO_892_G216920.1</name>
</gene>
<dbReference type="FunFam" id="3.40.50.720:FF:000085">
    <property type="entry name" value="Dihydroflavonol reductase"/>
    <property type="match status" value="1"/>
</dbReference>
<dbReference type="PANTHER" id="PTHR10366">
    <property type="entry name" value="NAD DEPENDENT EPIMERASE/DEHYDRATASE"/>
    <property type="match status" value="1"/>
</dbReference>
<reference evidence="3" key="1">
    <citation type="submission" date="2020-06" db="EMBL/GenBank/DDBJ databases">
        <authorList>
            <consortium name="Plant Systems Biology data submission"/>
        </authorList>
    </citation>
    <scope>NUCLEOTIDE SEQUENCE</scope>
    <source>
        <strain evidence="3">D6</strain>
    </source>
</reference>
<evidence type="ECO:0000313" key="4">
    <source>
        <dbReference type="Proteomes" id="UP001153069"/>
    </source>
</evidence>
<evidence type="ECO:0000313" key="3">
    <source>
        <dbReference type="EMBL" id="CAB9517925.1"/>
    </source>
</evidence>
<dbReference type="OrthoDB" id="40054at2759"/>
<keyword evidence="4" id="KW-1185">Reference proteome</keyword>
<dbReference type="InterPro" id="IPR050425">
    <property type="entry name" value="NAD(P)_dehydrat-like"/>
</dbReference>
<dbReference type="EMBL" id="CAICTM010000890">
    <property type="protein sequence ID" value="CAB9517925.1"/>
    <property type="molecule type" value="Genomic_DNA"/>
</dbReference>
<evidence type="ECO:0000256" key="1">
    <source>
        <dbReference type="ARBA" id="ARBA00023002"/>
    </source>
</evidence>